<dbReference type="InterPro" id="IPR027417">
    <property type="entry name" value="P-loop_NTPase"/>
</dbReference>
<dbReference type="SUPFAM" id="SSF52540">
    <property type="entry name" value="P-loop containing nucleoside triphosphate hydrolases"/>
    <property type="match status" value="1"/>
</dbReference>
<dbReference type="GO" id="GO:0003723">
    <property type="term" value="F:RNA binding"/>
    <property type="evidence" value="ECO:0007669"/>
    <property type="project" value="TreeGrafter"/>
</dbReference>
<dbReference type="PANTHER" id="PTHR18934:SF99">
    <property type="entry name" value="ATP-DEPENDENT RNA HELICASE DHX37-RELATED"/>
    <property type="match status" value="1"/>
</dbReference>
<dbReference type="PANTHER" id="PTHR18934">
    <property type="entry name" value="ATP-DEPENDENT RNA HELICASE"/>
    <property type="match status" value="1"/>
</dbReference>
<evidence type="ECO:0000313" key="9">
    <source>
        <dbReference type="EMBL" id="RKW71823.1"/>
    </source>
</evidence>
<dbReference type="InterPro" id="IPR002464">
    <property type="entry name" value="DNA/RNA_helicase_DEAH_CS"/>
</dbReference>
<dbReference type="InterPro" id="IPR011545">
    <property type="entry name" value="DEAD/DEAH_box_helicase_dom"/>
</dbReference>
<dbReference type="InterPro" id="IPR010222">
    <property type="entry name" value="RNA_helicase_HrpA"/>
</dbReference>
<evidence type="ECO:0000256" key="6">
    <source>
        <dbReference type="SAM" id="MobiDB-lite"/>
    </source>
</evidence>
<feature type="compositionally biased region" description="Low complexity" evidence="6">
    <location>
        <begin position="1041"/>
        <end position="1061"/>
    </location>
</feature>
<dbReference type="GO" id="GO:0016787">
    <property type="term" value="F:hydrolase activity"/>
    <property type="evidence" value="ECO:0007669"/>
    <property type="project" value="UniProtKB-KW"/>
</dbReference>
<dbReference type="SMART" id="SM00487">
    <property type="entry name" value="DEXDc"/>
    <property type="match status" value="1"/>
</dbReference>
<dbReference type="CDD" id="cd18791">
    <property type="entry name" value="SF2_C_RHA"/>
    <property type="match status" value="1"/>
</dbReference>
<keyword evidence="3 9" id="KW-0378">Hydrolase</keyword>
<reference evidence="9 10" key="1">
    <citation type="submission" date="2018-07" db="EMBL/GenBank/DDBJ databases">
        <title>Arthrobacter sp. nov., isolated from raw cow's milk with high bacterial count.</title>
        <authorList>
            <person name="Hahne J."/>
            <person name="Isele D."/>
            <person name="Lipski A."/>
        </authorList>
    </citation>
    <scope>NUCLEOTIDE SEQUENCE [LARGE SCALE GENOMIC DNA]</scope>
    <source>
        <strain evidence="9 10">JZ R-183</strain>
    </source>
</reference>
<accession>A0A496PMQ3</accession>
<dbReference type="InterPro" id="IPR007502">
    <property type="entry name" value="Helicase-assoc_dom"/>
</dbReference>
<dbReference type="Pfam" id="PF00271">
    <property type="entry name" value="Helicase_C"/>
    <property type="match status" value="1"/>
</dbReference>
<evidence type="ECO:0000313" key="10">
    <source>
        <dbReference type="Proteomes" id="UP000273119"/>
    </source>
</evidence>
<dbReference type="Proteomes" id="UP000273119">
    <property type="component" value="Unassembled WGS sequence"/>
</dbReference>
<dbReference type="EC" id="3.6.4.13" evidence="9"/>
<keyword evidence="10" id="KW-1185">Reference proteome</keyword>
<name>A0A496PMQ3_9MICC</name>
<dbReference type="NCBIfam" id="TIGR01967">
    <property type="entry name" value="DEAH_box_HrpA"/>
    <property type="match status" value="1"/>
</dbReference>
<dbReference type="EMBL" id="QQXL01000001">
    <property type="protein sequence ID" value="RKW71823.1"/>
    <property type="molecule type" value="Genomic_DNA"/>
</dbReference>
<proteinExistence type="inferred from homology"/>
<keyword evidence="4 9" id="KW-0347">Helicase</keyword>
<feature type="domain" description="Helicase ATP-binding" evidence="7">
    <location>
        <begin position="21"/>
        <end position="194"/>
    </location>
</feature>
<dbReference type="GO" id="GO:0005524">
    <property type="term" value="F:ATP binding"/>
    <property type="evidence" value="ECO:0007669"/>
    <property type="project" value="UniProtKB-KW"/>
</dbReference>
<evidence type="ECO:0000256" key="5">
    <source>
        <dbReference type="ARBA" id="ARBA00022840"/>
    </source>
</evidence>
<keyword evidence="2" id="KW-0547">Nucleotide-binding</keyword>
<dbReference type="InterPro" id="IPR024590">
    <property type="entry name" value="HrpA_C"/>
</dbReference>
<sequence length="1361" mass="150607">MALTISYPESLPVSARREDIMKAIRENQVVVVAGETGSGKTTQLPKMLLELGLADAVEGKDTKPRHRLIGHTQPRRLAARTVAERIAEELQVKIGEEVGFQVRFTGETSESTRLKLMTDGILLAEIQHDSLLSRYSAIIIDEAHERSLNIDVLLGHLKRVLSQRPDLKVIITSATIDPDRFARHFGAAAAPADDGAVELPSSEVRVVEGGRSITHVRPAPVIEVSGRTFPVEIRYRPLSPDDEDGGDELEVSAGGTDRDMVDAVCDAVVELSREPDGDVLIFFSGEREIRDAAEALRSMVPRHARLRDAEVLPLFARLSLAEQHAVFRPGSKRRIILATNVAETSLTVPGIKYVVDTGVARISRYSHRTKVQRLPIERVSQASANQRSGRCGRVSDGIAIRLYSEEDYEARPKFTDPEILRTNLASVILQMSSMRVVDHPADVVNFPFVEPPESRAVNDGVTLLRELGAVGEGKLGAITRTGRDLAQLPVDVRLGRMILEAGKRGCATEVLVLAAGLSLQDPRERPTEESGKRQRAAELHARFVDENSDFTGYLNLWRYLQEKQEELSSSAFRRLCKNEFINYLRVREWQDLFGQLKQLSKPLRLNVRGREVDPVGQHDAVHQSLLAGLVSHIGLWDERKREYAGARGTRFAIFPGSALFKKKPTWAMAAELVETSRLWARTVAVFDPDWVELVAPHLVKKSFSEPHWSRRQGSSLAYEKVTVFGVPVVAQRTVLLGRVNPRLARELFIRHALVEGDWATRHAFFQRNHQRLQEIEELEARLRRRDLRVSDEDLFEFYDQRLPATITDERAFDAWWKEEKATNGRLLDFDPEALLQAGEDELDQDAYPRTWPMGSLQLELRYEFDPTGASSDGVFVRVPVLFLNQLDPVRFRWGVPGLREELITSLIKSLPKAVRKNFVPAPDVARAAVAALAQDADPAQDDLLAALELALRRLKGVVIPPGSWDLSRIPDHLRPAFEVIGDRGKILGTSRDLPTLQAQLAGENRRAIAASLGTSAEKLEAAAGRGKPGRPGAGPSDLPDAASSGTARSSRGARGAAKTTPPAAPSPWQRTGLTSWPDDLGEHGKLPDKVATTVKGQQITGFPGLVDRGEHVDLTVYRNASEREAGHRRGVIRLLQLTVPSPQRYVLDHLNNKEKLAFSQSPHGTVDSLIRDCTWAGIDKLVPPTLPMMKSEFTSLFHLVRADLIDTVFTVSSTVEKILAASVRVTNLLARMSSGALKETVEDVKSQMRGLVYPGFVASTGYAQLAHVPRYLTAVERRLAKVQAGAVTKDLQGVDVIQELEDEYDAALERTPAGATTPAALLPVKWMLEEQRVSLFAQELGTAYSVSPKRIRAAIREALTA</sequence>
<comment type="caution">
    <text evidence="9">The sequence shown here is derived from an EMBL/GenBank/DDBJ whole genome shotgun (WGS) entry which is preliminary data.</text>
</comment>
<evidence type="ECO:0000256" key="2">
    <source>
        <dbReference type="ARBA" id="ARBA00022741"/>
    </source>
</evidence>
<dbReference type="SMART" id="SM00847">
    <property type="entry name" value="HA2"/>
    <property type="match status" value="1"/>
</dbReference>
<dbReference type="RefSeq" id="WP_121484086.1">
    <property type="nucleotide sequence ID" value="NZ_QQXL01000001.1"/>
</dbReference>
<evidence type="ECO:0000259" key="8">
    <source>
        <dbReference type="PROSITE" id="PS51194"/>
    </source>
</evidence>
<dbReference type="Pfam" id="PF00270">
    <property type="entry name" value="DEAD"/>
    <property type="match status" value="1"/>
</dbReference>
<dbReference type="SMART" id="SM00490">
    <property type="entry name" value="HELICc"/>
    <property type="match status" value="1"/>
</dbReference>
<dbReference type="InterPro" id="IPR011709">
    <property type="entry name" value="DEAD-box_helicase_OB_fold"/>
</dbReference>
<evidence type="ECO:0000256" key="3">
    <source>
        <dbReference type="ARBA" id="ARBA00022801"/>
    </source>
</evidence>
<protein>
    <submittedName>
        <fullName evidence="9">ATP-dependent RNA helicase HrpA</fullName>
        <ecNumber evidence="9">3.6.4.13</ecNumber>
    </submittedName>
</protein>
<evidence type="ECO:0000256" key="1">
    <source>
        <dbReference type="ARBA" id="ARBA00008792"/>
    </source>
</evidence>
<dbReference type="InterPro" id="IPR014001">
    <property type="entry name" value="Helicase_ATP-bd"/>
</dbReference>
<evidence type="ECO:0000256" key="4">
    <source>
        <dbReference type="ARBA" id="ARBA00022806"/>
    </source>
</evidence>
<feature type="domain" description="Helicase C-terminal" evidence="8">
    <location>
        <begin position="263"/>
        <end position="435"/>
    </location>
</feature>
<comment type="similarity">
    <text evidence="1">Belongs to the DEAD box helicase family. DEAH subfamily.</text>
</comment>
<evidence type="ECO:0000259" key="7">
    <source>
        <dbReference type="PROSITE" id="PS51192"/>
    </source>
</evidence>
<keyword evidence="5" id="KW-0067">ATP-binding</keyword>
<dbReference type="Gene3D" id="1.20.120.1080">
    <property type="match status" value="1"/>
</dbReference>
<dbReference type="Pfam" id="PF11898">
    <property type="entry name" value="DUF3418"/>
    <property type="match status" value="1"/>
</dbReference>
<dbReference type="PROSITE" id="PS00690">
    <property type="entry name" value="DEAH_ATP_HELICASE"/>
    <property type="match status" value="1"/>
</dbReference>
<dbReference type="Gene3D" id="3.40.50.300">
    <property type="entry name" value="P-loop containing nucleotide triphosphate hydrolases"/>
    <property type="match status" value="2"/>
</dbReference>
<dbReference type="Pfam" id="PF21010">
    <property type="entry name" value="HA2_C"/>
    <property type="match status" value="1"/>
</dbReference>
<feature type="region of interest" description="Disordered" evidence="6">
    <location>
        <begin position="1019"/>
        <end position="1090"/>
    </location>
</feature>
<gene>
    <name evidence="9" type="primary">hrpA</name>
    <name evidence="9" type="ORF">DWQ67_03055</name>
</gene>
<dbReference type="PROSITE" id="PS51192">
    <property type="entry name" value="HELICASE_ATP_BIND_1"/>
    <property type="match status" value="1"/>
</dbReference>
<organism evidence="9 10">
    <name type="scientific">Galactobacter caseinivorans</name>
    <dbReference type="NCBI Taxonomy" id="2676123"/>
    <lineage>
        <taxon>Bacteria</taxon>
        <taxon>Bacillati</taxon>
        <taxon>Actinomycetota</taxon>
        <taxon>Actinomycetes</taxon>
        <taxon>Micrococcales</taxon>
        <taxon>Micrococcaceae</taxon>
        <taxon>Galactobacter</taxon>
    </lineage>
</organism>
<dbReference type="FunFam" id="1.20.120.1080:FF:000005">
    <property type="entry name" value="ATP-dependent helicase HrpA"/>
    <property type="match status" value="1"/>
</dbReference>
<dbReference type="PROSITE" id="PS51194">
    <property type="entry name" value="HELICASE_CTER"/>
    <property type="match status" value="1"/>
</dbReference>
<dbReference type="Pfam" id="PF07717">
    <property type="entry name" value="OB_NTP_bind"/>
    <property type="match status" value="1"/>
</dbReference>
<dbReference type="GO" id="GO:0003724">
    <property type="term" value="F:RNA helicase activity"/>
    <property type="evidence" value="ECO:0007669"/>
    <property type="project" value="UniProtKB-EC"/>
</dbReference>
<dbReference type="InterPro" id="IPR001650">
    <property type="entry name" value="Helicase_C-like"/>
</dbReference>